<feature type="transmembrane region" description="Helical" evidence="6">
    <location>
        <begin position="95"/>
        <end position="113"/>
    </location>
</feature>
<feature type="transmembrane region" description="Helical" evidence="6">
    <location>
        <begin position="296"/>
        <end position="316"/>
    </location>
</feature>
<keyword evidence="3 6" id="KW-0812">Transmembrane</keyword>
<evidence type="ECO:0000256" key="4">
    <source>
        <dbReference type="ARBA" id="ARBA00022989"/>
    </source>
</evidence>
<name>A0A366I8Z4_9FIRM</name>
<keyword evidence="9" id="KW-1185">Reference proteome</keyword>
<evidence type="ECO:0000313" key="8">
    <source>
        <dbReference type="EMBL" id="RBP65996.1"/>
    </source>
</evidence>
<dbReference type="InterPro" id="IPR018076">
    <property type="entry name" value="T2SS_GspF_dom"/>
</dbReference>
<accession>A0A366I8Z4</accession>
<evidence type="ECO:0000256" key="1">
    <source>
        <dbReference type="ARBA" id="ARBA00004651"/>
    </source>
</evidence>
<dbReference type="GO" id="GO:0005886">
    <property type="term" value="C:plasma membrane"/>
    <property type="evidence" value="ECO:0007669"/>
    <property type="project" value="UniProtKB-SubCell"/>
</dbReference>
<keyword evidence="5 6" id="KW-0472">Membrane</keyword>
<evidence type="ECO:0000313" key="9">
    <source>
        <dbReference type="Proteomes" id="UP000253490"/>
    </source>
</evidence>
<dbReference type="Proteomes" id="UP000253490">
    <property type="component" value="Unassembled WGS sequence"/>
</dbReference>
<sequence>MEGFILFGAFLTVFFLVLSIYSLLFSPRIDTLSRMEKITNDQDYEEYSEDAKKDRREQLSAILAQLGKFMPNRAYSEKTRVKLSQSAVLMKPEEFTGLCFMCSILFGGILFLLLRSAFAFLFMPIGFVLPGIFLGMKKTARMAKINGQLPEALNIIANGLRAGFSFTQAMAVVTTELEGPLSDEFRKVLRDNSYGKPLEEALKEMSDRTDDEDLDMFITALIIQRQVGGNLANILDTISHTIRERVQIKGEVKSLTAQGRMSGIVVSVLPIALALGLSVISPGYLDSLFTTTIGKIMIFGGVFLELIGIIVLTKLVDVKV</sequence>
<gene>
    <name evidence="8" type="ORF">DES36_106107</name>
</gene>
<evidence type="ECO:0000256" key="3">
    <source>
        <dbReference type="ARBA" id="ARBA00022692"/>
    </source>
</evidence>
<evidence type="ECO:0000259" key="7">
    <source>
        <dbReference type="Pfam" id="PF00482"/>
    </source>
</evidence>
<keyword evidence="4 6" id="KW-1133">Transmembrane helix</keyword>
<proteinExistence type="predicted"/>
<keyword evidence="2" id="KW-1003">Cell membrane</keyword>
<reference evidence="8 9" key="1">
    <citation type="submission" date="2018-06" db="EMBL/GenBank/DDBJ databases">
        <title>Genomic Encyclopedia of Type Strains, Phase IV (KMG-IV): sequencing the most valuable type-strain genomes for metagenomic binning, comparative biology and taxonomic classification.</title>
        <authorList>
            <person name="Goeker M."/>
        </authorList>
    </citation>
    <scope>NUCLEOTIDE SEQUENCE [LARGE SCALE GENOMIC DNA]</scope>
    <source>
        <strain evidence="8 9">DSM 22112</strain>
    </source>
</reference>
<dbReference type="AlphaFoldDB" id="A0A366I8Z4"/>
<dbReference type="InterPro" id="IPR042094">
    <property type="entry name" value="T2SS_GspF_sf"/>
</dbReference>
<dbReference type="PANTHER" id="PTHR35007">
    <property type="entry name" value="INTEGRAL MEMBRANE PROTEIN-RELATED"/>
    <property type="match status" value="1"/>
</dbReference>
<evidence type="ECO:0000256" key="5">
    <source>
        <dbReference type="ARBA" id="ARBA00023136"/>
    </source>
</evidence>
<feature type="transmembrane region" description="Helical" evidence="6">
    <location>
        <begin position="119"/>
        <end position="136"/>
    </location>
</feature>
<feature type="domain" description="Type II secretion system protein GspF" evidence="7">
    <location>
        <begin position="153"/>
        <end position="275"/>
    </location>
</feature>
<comment type="subcellular location">
    <subcellularLocation>
        <location evidence="1">Cell membrane</location>
        <topology evidence="1">Multi-pass membrane protein</topology>
    </subcellularLocation>
</comment>
<dbReference type="EMBL" id="QNRX01000006">
    <property type="protein sequence ID" value="RBP65996.1"/>
    <property type="molecule type" value="Genomic_DNA"/>
</dbReference>
<feature type="transmembrane region" description="Helical" evidence="6">
    <location>
        <begin position="263"/>
        <end position="284"/>
    </location>
</feature>
<dbReference type="Pfam" id="PF00482">
    <property type="entry name" value="T2SSF"/>
    <property type="match status" value="1"/>
</dbReference>
<evidence type="ECO:0000256" key="6">
    <source>
        <dbReference type="SAM" id="Phobius"/>
    </source>
</evidence>
<dbReference type="PANTHER" id="PTHR35007:SF1">
    <property type="entry name" value="PILUS ASSEMBLY PROTEIN"/>
    <property type="match status" value="1"/>
</dbReference>
<protein>
    <submittedName>
        <fullName evidence="8">Tight adherence protein B</fullName>
    </submittedName>
</protein>
<evidence type="ECO:0000256" key="2">
    <source>
        <dbReference type="ARBA" id="ARBA00022475"/>
    </source>
</evidence>
<dbReference type="RefSeq" id="WP_113920324.1">
    <property type="nucleotide sequence ID" value="NZ_QNRX01000006.1"/>
</dbReference>
<organism evidence="8 9">
    <name type="scientific">Alkalibaculum bacchi</name>
    <dbReference type="NCBI Taxonomy" id="645887"/>
    <lineage>
        <taxon>Bacteria</taxon>
        <taxon>Bacillati</taxon>
        <taxon>Bacillota</taxon>
        <taxon>Clostridia</taxon>
        <taxon>Eubacteriales</taxon>
        <taxon>Eubacteriaceae</taxon>
        <taxon>Alkalibaculum</taxon>
    </lineage>
</organism>
<comment type="caution">
    <text evidence="8">The sequence shown here is derived from an EMBL/GenBank/DDBJ whole genome shotgun (WGS) entry which is preliminary data.</text>
</comment>
<dbReference type="OrthoDB" id="9803381at2"/>
<dbReference type="Gene3D" id="1.20.81.30">
    <property type="entry name" value="Type II secretion system (T2SS), domain F"/>
    <property type="match status" value="1"/>
</dbReference>
<feature type="transmembrane region" description="Helical" evidence="6">
    <location>
        <begin position="6"/>
        <end position="25"/>
    </location>
</feature>